<dbReference type="InterPro" id="IPR000802">
    <property type="entry name" value="Arsenical_pump_ArsB"/>
</dbReference>
<feature type="transmembrane region" description="Helical" evidence="10">
    <location>
        <begin position="227"/>
        <end position="257"/>
    </location>
</feature>
<evidence type="ECO:0000256" key="3">
    <source>
        <dbReference type="ARBA" id="ARBA00009843"/>
    </source>
</evidence>
<evidence type="ECO:0000313" key="13">
    <source>
        <dbReference type="Proteomes" id="UP000078287"/>
    </source>
</evidence>
<feature type="transmembrane region" description="Helical" evidence="10">
    <location>
        <begin position="98"/>
        <end position="127"/>
    </location>
</feature>
<gene>
    <name evidence="12" type="ORF">A6A03_09835</name>
</gene>
<comment type="subcellular location">
    <subcellularLocation>
        <location evidence="1">Cell membrane</location>
        <topology evidence="1">Multi-pass membrane protein</topology>
    </subcellularLocation>
</comment>
<protein>
    <submittedName>
        <fullName evidence="12">Anion transporter</fullName>
    </submittedName>
</protein>
<dbReference type="Pfam" id="PF03600">
    <property type="entry name" value="CitMHS"/>
    <property type="match status" value="1"/>
</dbReference>
<keyword evidence="7" id="KW-0059">Arsenical resistance</keyword>
<keyword evidence="5" id="KW-1003">Cell membrane</keyword>
<keyword evidence="13" id="KW-1185">Reference proteome</keyword>
<name>A0A178MG51_9CHLR</name>
<evidence type="ECO:0000256" key="8">
    <source>
        <dbReference type="ARBA" id="ARBA00022989"/>
    </source>
</evidence>
<keyword evidence="8 10" id="KW-1133">Transmembrane helix</keyword>
<evidence type="ECO:0000256" key="6">
    <source>
        <dbReference type="ARBA" id="ARBA00022692"/>
    </source>
</evidence>
<dbReference type="GO" id="GO:0046685">
    <property type="term" value="P:response to arsenic-containing substance"/>
    <property type="evidence" value="ECO:0007669"/>
    <property type="project" value="UniProtKB-KW"/>
</dbReference>
<evidence type="ECO:0000313" key="12">
    <source>
        <dbReference type="EMBL" id="OAN47543.1"/>
    </source>
</evidence>
<keyword evidence="4" id="KW-0813">Transport</keyword>
<dbReference type="InterPro" id="IPR004680">
    <property type="entry name" value="Cit_transptr-like_dom"/>
</dbReference>
<comment type="similarity">
    <text evidence="3">Belongs to the CitM (TC 2.A.11) transporter family.</text>
</comment>
<dbReference type="PRINTS" id="PR00758">
    <property type="entry name" value="ARSENICPUMP"/>
</dbReference>
<feature type="transmembrane region" description="Helical" evidence="10">
    <location>
        <begin position="34"/>
        <end position="51"/>
    </location>
</feature>
<feature type="transmembrane region" description="Helical" evidence="10">
    <location>
        <begin position="6"/>
        <end position="27"/>
    </location>
</feature>
<keyword evidence="9 10" id="KW-0472">Membrane</keyword>
<feature type="transmembrane region" description="Helical" evidence="10">
    <location>
        <begin position="269"/>
        <end position="288"/>
    </location>
</feature>
<dbReference type="OrthoDB" id="9765532at2"/>
<feature type="domain" description="Citrate transporter-like" evidence="11">
    <location>
        <begin position="30"/>
        <end position="355"/>
    </location>
</feature>
<feature type="transmembrane region" description="Helical" evidence="10">
    <location>
        <begin position="308"/>
        <end position="333"/>
    </location>
</feature>
<feature type="transmembrane region" description="Helical" evidence="10">
    <location>
        <begin position="63"/>
        <end position="86"/>
    </location>
</feature>
<dbReference type="PANTHER" id="PTHR43302:SF5">
    <property type="entry name" value="TRANSPORTER ARSB-RELATED"/>
    <property type="match status" value="1"/>
</dbReference>
<dbReference type="RefSeq" id="WP_066783625.1">
    <property type="nucleotide sequence ID" value="NZ_LWQS01000036.1"/>
</dbReference>
<evidence type="ECO:0000256" key="7">
    <source>
        <dbReference type="ARBA" id="ARBA00022849"/>
    </source>
</evidence>
<evidence type="ECO:0000256" key="5">
    <source>
        <dbReference type="ARBA" id="ARBA00022475"/>
    </source>
</evidence>
<comment type="similarity">
    <text evidence="2">Belongs to the ArsB family.</text>
</comment>
<dbReference type="AlphaFoldDB" id="A0A178MG51"/>
<dbReference type="CDD" id="cd01117">
    <property type="entry name" value="YbiR_permease"/>
    <property type="match status" value="1"/>
</dbReference>
<evidence type="ECO:0000256" key="9">
    <source>
        <dbReference type="ARBA" id="ARBA00023136"/>
    </source>
</evidence>
<dbReference type="GO" id="GO:0005886">
    <property type="term" value="C:plasma membrane"/>
    <property type="evidence" value="ECO:0007669"/>
    <property type="project" value="UniProtKB-SubCell"/>
</dbReference>
<feature type="transmembrane region" description="Helical" evidence="10">
    <location>
        <begin position="345"/>
        <end position="371"/>
    </location>
</feature>
<reference evidence="12 13" key="1">
    <citation type="submission" date="2016-04" db="EMBL/GenBank/DDBJ databases">
        <title>Chloroflexus islandicus sp. nov., a thermophilic filamentous anoxygenic phototrophic bacterium from geyser Strokkur (Iceland).</title>
        <authorList>
            <person name="Gaisin V.A."/>
            <person name="Kalashnikov A.M."/>
            <person name="Sukhacheva M.V."/>
            <person name="Grouzdev D.S."/>
            <person name="Ivanov T.M."/>
            <person name="Kuznetsov B."/>
            <person name="Gorlenko V.M."/>
        </authorList>
    </citation>
    <scope>NUCLEOTIDE SEQUENCE [LARGE SCALE GENOMIC DNA]</scope>
    <source>
        <strain evidence="13">isl-2</strain>
    </source>
</reference>
<dbReference type="STRING" id="1707952.A6A03_09835"/>
<dbReference type="Proteomes" id="UP000078287">
    <property type="component" value="Unassembled WGS sequence"/>
</dbReference>
<evidence type="ECO:0000256" key="10">
    <source>
        <dbReference type="SAM" id="Phobius"/>
    </source>
</evidence>
<evidence type="ECO:0000256" key="1">
    <source>
        <dbReference type="ARBA" id="ARBA00004651"/>
    </source>
</evidence>
<dbReference type="EMBL" id="LWQS01000036">
    <property type="protein sequence ID" value="OAN47543.1"/>
    <property type="molecule type" value="Genomic_DNA"/>
</dbReference>
<dbReference type="PANTHER" id="PTHR43302">
    <property type="entry name" value="TRANSPORTER ARSB-RELATED"/>
    <property type="match status" value="1"/>
</dbReference>
<accession>A0A178MG51</accession>
<feature type="transmembrane region" description="Helical" evidence="10">
    <location>
        <begin position="383"/>
        <end position="404"/>
    </location>
</feature>
<keyword evidence="6 10" id="KW-0812">Transmembrane</keyword>
<feature type="transmembrane region" description="Helical" evidence="10">
    <location>
        <begin position="177"/>
        <end position="200"/>
    </location>
</feature>
<evidence type="ECO:0000256" key="2">
    <source>
        <dbReference type="ARBA" id="ARBA00006433"/>
    </source>
</evidence>
<organism evidence="12 13">
    <name type="scientific">Chloroflexus islandicus</name>
    <dbReference type="NCBI Taxonomy" id="1707952"/>
    <lineage>
        <taxon>Bacteria</taxon>
        <taxon>Bacillati</taxon>
        <taxon>Chloroflexota</taxon>
        <taxon>Chloroflexia</taxon>
        <taxon>Chloroflexales</taxon>
        <taxon>Chloroflexineae</taxon>
        <taxon>Chloroflexaceae</taxon>
        <taxon>Chloroflexus</taxon>
    </lineage>
</organism>
<evidence type="ECO:0000256" key="4">
    <source>
        <dbReference type="ARBA" id="ARBA00022448"/>
    </source>
</evidence>
<proteinExistence type="inferred from homology"/>
<evidence type="ECO:0000259" key="11">
    <source>
        <dbReference type="Pfam" id="PF03600"/>
    </source>
</evidence>
<comment type="caution">
    <text evidence="12">The sequence shown here is derived from an EMBL/GenBank/DDBJ whole genome shotgun (WGS) entry which is preliminary data.</text>
</comment>
<sequence length="405" mass="42919">MDTIISVLSLLIVAATIFGVAVGRWPLLRADRTTITVIGAALLLGIGAMSLEQAYEAIDFDTILLLFSMMVINGSLFLAGFFGVVTQRVVQFARGPRSLLALVIGASGVLSALFLNDTIVLMMTPIVLDVTRALRRDPLPYLIGLAVAANIGSTATITGNPQNIIIGNASNIPYLDFAAALTPTALIGLVICWVIVILVYRDEFRSGALAAPNVLRTRVYRPLLRKAALVITLMLIAFLVGVPVPVAAFVAAGALLATRRLRPERVFKTIDWGLLAFFAGLFVVTHALETQGWTEQLFTALAPLAQAGMVPFGLVSVVLSNLISNVPAVLLLQGLIPAFADQQRAWLTLAATATLAGNLTLLGSVANLIMAELAARWGVRVSFGAYLKVGLPVTILTVAVSLVLV</sequence>
<dbReference type="GO" id="GO:0015105">
    <property type="term" value="F:arsenite transmembrane transporter activity"/>
    <property type="evidence" value="ECO:0007669"/>
    <property type="project" value="InterPro"/>
</dbReference>